<name>A0A103E2N6_9BURK</name>
<organism evidence="2 3">
    <name type="scientific">Burkholderia singularis</name>
    <dbReference type="NCBI Taxonomy" id="1503053"/>
    <lineage>
        <taxon>Bacteria</taxon>
        <taxon>Pseudomonadati</taxon>
        <taxon>Pseudomonadota</taxon>
        <taxon>Betaproteobacteria</taxon>
        <taxon>Burkholderiales</taxon>
        <taxon>Burkholderiaceae</taxon>
        <taxon>Burkholderia</taxon>
        <taxon>pseudomallei group</taxon>
    </lineage>
</organism>
<evidence type="ECO:0000313" key="3">
    <source>
        <dbReference type="Proteomes" id="UP000062788"/>
    </source>
</evidence>
<reference evidence="2 3" key="1">
    <citation type="submission" date="2015-11" db="EMBL/GenBank/DDBJ databases">
        <title>Expanding the genomic diversity of Burkholderia species for the development of highly accurate diagnostics.</title>
        <authorList>
            <person name="Sahl J."/>
            <person name="Keim P."/>
            <person name="Wagner D."/>
        </authorList>
    </citation>
    <scope>NUCLEOTIDE SEQUENCE [LARGE SCALE GENOMIC DNA]</scope>
    <source>
        <strain evidence="2 3">TSV85</strain>
    </source>
</reference>
<keyword evidence="1" id="KW-0175">Coiled coil</keyword>
<gene>
    <name evidence="2" type="ORF">WS67_12145</name>
</gene>
<dbReference type="RefSeq" id="WP_059516602.1">
    <property type="nucleotide sequence ID" value="NZ_LOWA01000031.1"/>
</dbReference>
<accession>A0A103E2N6</accession>
<protein>
    <submittedName>
        <fullName evidence="2">Uncharacterized protein</fullName>
    </submittedName>
</protein>
<keyword evidence="3" id="KW-1185">Reference proteome</keyword>
<sequence>MKLNVLARGVRPRLKVSAFERKGGKLKRRQRSSFRQRQQERTIERQLREMLEIEQNVRDSEKRSSFIGDVPATFMGLANRFFHNAP</sequence>
<dbReference type="EMBL" id="LOWA01000031">
    <property type="protein sequence ID" value="KVE27245.1"/>
    <property type="molecule type" value="Genomic_DNA"/>
</dbReference>
<evidence type="ECO:0000256" key="1">
    <source>
        <dbReference type="SAM" id="Coils"/>
    </source>
</evidence>
<evidence type="ECO:0000313" key="2">
    <source>
        <dbReference type="EMBL" id="KVE27245.1"/>
    </source>
</evidence>
<comment type="caution">
    <text evidence="2">The sequence shown here is derived from an EMBL/GenBank/DDBJ whole genome shotgun (WGS) entry which is preliminary data.</text>
</comment>
<feature type="coiled-coil region" evidence="1">
    <location>
        <begin position="36"/>
        <end position="63"/>
    </location>
</feature>
<proteinExistence type="predicted"/>
<dbReference type="AlphaFoldDB" id="A0A103E2N6"/>
<dbReference type="Proteomes" id="UP000062788">
    <property type="component" value="Unassembled WGS sequence"/>
</dbReference>